<gene>
    <name evidence="3" type="ORF">ACFQGD_07840</name>
</gene>
<evidence type="ECO:0000256" key="1">
    <source>
        <dbReference type="ARBA" id="ARBA00009570"/>
    </source>
</evidence>
<protein>
    <submittedName>
        <fullName evidence="3">Aromatic-ring-hydroxylating dioxygenase subunit beta</fullName>
    </submittedName>
</protein>
<evidence type="ECO:0000313" key="4">
    <source>
        <dbReference type="Proteomes" id="UP001596337"/>
    </source>
</evidence>
<dbReference type="Pfam" id="PF00866">
    <property type="entry name" value="Ring_hydroxyl_B"/>
    <property type="match status" value="1"/>
</dbReference>
<dbReference type="PANTHER" id="PTHR41534:SF2">
    <property type="entry name" value="3-PHENYLPROPIONATE_CINNAMIC ACID DIOXYGENASE SUBUNIT BETA"/>
    <property type="match status" value="1"/>
</dbReference>
<dbReference type="RefSeq" id="WP_345401464.1">
    <property type="nucleotide sequence ID" value="NZ_BAABLA010000105.1"/>
</dbReference>
<keyword evidence="4" id="KW-1185">Reference proteome</keyword>
<reference evidence="4" key="1">
    <citation type="journal article" date="2019" name="Int. J. Syst. Evol. Microbiol.">
        <title>The Global Catalogue of Microorganisms (GCM) 10K type strain sequencing project: providing services to taxonomists for standard genome sequencing and annotation.</title>
        <authorList>
            <consortium name="The Broad Institute Genomics Platform"/>
            <consortium name="The Broad Institute Genome Sequencing Center for Infectious Disease"/>
            <person name="Wu L."/>
            <person name="Ma J."/>
        </authorList>
    </citation>
    <scope>NUCLEOTIDE SEQUENCE [LARGE SCALE GENOMIC DNA]</scope>
    <source>
        <strain evidence="4">KCTC 32255</strain>
    </source>
</reference>
<name>A0ABW2BVK6_9PSEU</name>
<comment type="similarity">
    <text evidence="1">Belongs to the bacterial ring-hydroxylating dioxygenase beta subunit family.</text>
</comment>
<dbReference type="Gene3D" id="3.10.450.50">
    <property type="match status" value="1"/>
</dbReference>
<dbReference type="EMBL" id="JBHSXX010000001">
    <property type="protein sequence ID" value="MFC6867055.1"/>
    <property type="molecule type" value="Genomic_DNA"/>
</dbReference>
<dbReference type="PANTHER" id="PTHR41534">
    <property type="entry name" value="BLR3401 PROTEIN"/>
    <property type="match status" value="1"/>
</dbReference>
<comment type="caution">
    <text evidence="3">The sequence shown here is derived from an EMBL/GenBank/DDBJ whole genome shotgun (WGS) entry which is preliminary data.</text>
</comment>
<accession>A0ABW2BVK6</accession>
<dbReference type="InterPro" id="IPR032710">
    <property type="entry name" value="NTF2-like_dom_sf"/>
</dbReference>
<dbReference type="CDD" id="cd00667">
    <property type="entry name" value="ring_hydroxylating_dioxygenases_beta"/>
    <property type="match status" value="1"/>
</dbReference>
<evidence type="ECO:0000256" key="2">
    <source>
        <dbReference type="ARBA" id="ARBA00023002"/>
    </source>
</evidence>
<sequence>MVEVQAAPSATASESMVLSHEVEQFLYREADLLDSWRLPEWLDLFAPTGHYLIPATDKPDGDPSRDLFLVQDDRFLLEQRINSLMKRSAHAEYPHSRTRRMISNVRVTGGSDELIGIAANFTVFRMRSGTVDTYVGHYEHVVERDEQHGFRFMVRRSVLDLDALRPHGKVSIIL</sequence>
<dbReference type="Proteomes" id="UP001596337">
    <property type="component" value="Unassembled WGS sequence"/>
</dbReference>
<proteinExistence type="inferred from homology"/>
<keyword evidence="3" id="KW-0223">Dioxygenase</keyword>
<dbReference type="GO" id="GO:0051213">
    <property type="term" value="F:dioxygenase activity"/>
    <property type="evidence" value="ECO:0007669"/>
    <property type="project" value="UniProtKB-KW"/>
</dbReference>
<dbReference type="InterPro" id="IPR000391">
    <property type="entry name" value="Rng_hydr_dOase-bsu"/>
</dbReference>
<dbReference type="SUPFAM" id="SSF54427">
    <property type="entry name" value="NTF2-like"/>
    <property type="match status" value="1"/>
</dbReference>
<organism evidence="3 4">
    <name type="scientific">Haloechinothrix salitolerans</name>
    <dbReference type="NCBI Taxonomy" id="926830"/>
    <lineage>
        <taxon>Bacteria</taxon>
        <taxon>Bacillati</taxon>
        <taxon>Actinomycetota</taxon>
        <taxon>Actinomycetes</taxon>
        <taxon>Pseudonocardiales</taxon>
        <taxon>Pseudonocardiaceae</taxon>
        <taxon>Haloechinothrix</taxon>
    </lineage>
</organism>
<keyword evidence="2" id="KW-0560">Oxidoreductase</keyword>
<evidence type="ECO:0000313" key="3">
    <source>
        <dbReference type="EMBL" id="MFC6867055.1"/>
    </source>
</evidence>